<feature type="domain" description="SCP" evidence="1">
    <location>
        <begin position="31"/>
        <end position="159"/>
    </location>
</feature>
<dbReference type="SMART" id="SM00198">
    <property type="entry name" value="SCP"/>
    <property type="match status" value="1"/>
</dbReference>
<dbReference type="Pfam" id="PF00188">
    <property type="entry name" value="CAP"/>
    <property type="match status" value="1"/>
</dbReference>
<dbReference type="SUPFAM" id="SSF55797">
    <property type="entry name" value="PR-1-like"/>
    <property type="match status" value="1"/>
</dbReference>
<evidence type="ECO:0000259" key="1">
    <source>
        <dbReference type="SMART" id="SM00198"/>
    </source>
</evidence>
<reference evidence="2" key="2">
    <citation type="submission" date="2014-07" db="EMBL/GenBank/DDBJ databases">
        <authorList>
            <person name="Hull J."/>
        </authorList>
    </citation>
    <scope>NUCLEOTIDE SEQUENCE</scope>
</reference>
<organism evidence="2">
    <name type="scientific">Lygus hesperus</name>
    <name type="common">Western plant bug</name>
    <dbReference type="NCBI Taxonomy" id="30085"/>
    <lineage>
        <taxon>Eukaryota</taxon>
        <taxon>Metazoa</taxon>
        <taxon>Ecdysozoa</taxon>
        <taxon>Arthropoda</taxon>
        <taxon>Hexapoda</taxon>
        <taxon>Insecta</taxon>
        <taxon>Pterygota</taxon>
        <taxon>Neoptera</taxon>
        <taxon>Paraneoptera</taxon>
        <taxon>Hemiptera</taxon>
        <taxon>Heteroptera</taxon>
        <taxon>Panheteroptera</taxon>
        <taxon>Cimicomorpha</taxon>
        <taxon>Miridae</taxon>
        <taxon>Mirini</taxon>
        <taxon>Lygus</taxon>
    </lineage>
</organism>
<dbReference type="EMBL" id="GBHO01035048">
    <property type="protein sequence ID" value="JAG08556.1"/>
    <property type="molecule type" value="Transcribed_RNA"/>
</dbReference>
<proteinExistence type="predicted"/>
<protein>
    <submittedName>
        <fullName evidence="2">Venom allergen 3</fullName>
    </submittedName>
</protein>
<dbReference type="InterPro" id="IPR014044">
    <property type="entry name" value="CAP_dom"/>
</dbReference>
<dbReference type="InterPro" id="IPR035940">
    <property type="entry name" value="CAP_sf"/>
</dbReference>
<dbReference type="Gene3D" id="3.40.33.10">
    <property type="entry name" value="CAP"/>
    <property type="match status" value="1"/>
</dbReference>
<evidence type="ECO:0000313" key="2">
    <source>
        <dbReference type="EMBL" id="JAG08556.1"/>
    </source>
</evidence>
<dbReference type="AlphaFoldDB" id="A0A0A9WMA7"/>
<sequence>MPPRHPTHHVHLLGGHHDAILLGHTETMNATVRSLILNWHNDLRDEVAGGALGKTASNMRILSWDFELEQVATRWAHQCLRSKDACRSTEHYQKVGQNVGWVTSHVDSDPPPTEMILKQWAETKRQYYDSNKNTYVKYQRSINPFTIMVRACHEKNWLRRSDLHTRGREKKISSVQLRTRRLSSVR</sequence>
<gene>
    <name evidence="2" type="primary">VA3_7</name>
    <name evidence="2" type="ORF">CM83_1452</name>
</gene>
<accession>A0A0A9WMA7</accession>
<reference evidence="2" key="1">
    <citation type="journal article" date="2014" name="PLoS ONE">
        <title>Transcriptome-Based Identification of ABC Transporters in the Western Tarnished Plant Bug Lygus hesperus.</title>
        <authorList>
            <person name="Hull J.J."/>
            <person name="Chaney K."/>
            <person name="Geib S.M."/>
            <person name="Fabrick J.A."/>
            <person name="Brent C.S."/>
            <person name="Walsh D."/>
            <person name="Lavine L.C."/>
        </authorList>
    </citation>
    <scope>NUCLEOTIDE SEQUENCE</scope>
</reference>
<dbReference type="GO" id="GO:0005576">
    <property type="term" value="C:extracellular region"/>
    <property type="evidence" value="ECO:0007669"/>
    <property type="project" value="UniProtKB-SubCell"/>
</dbReference>
<dbReference type="CDD" id="cd05380">
    <property type="entry name" value="CAP_euk"/>
    <property type="match status" value="1"/>
</dbReference>
<name>A0A0A9WMA7_LYGHE</name>